<proteinExistence type="predicted"/>
<dbReference type="InterPro" id="IPR027310">
    <property type="entry name" value="Profilin_CS"/>
</dbReference>
<dbReference type="AlphaFoldDB" id="A0A2N9G8C4"/>
<dbReference type="PANTHER" id="PTHR36617">
    <property type="entry name" value="PROTEIN, PUTATIVE-RELATED"/>
    <property type="match status" value="1"/>
</dbReference>
<evidence type="ECO:0000313" key="1">
    <source>
        <dbReference type="EMBL" id="SPC98896.1"/>
    </source>
</evidence>
<organism evidence="1">
    <name type="scientific">Fagus sylvatica</name>
    <name type="common">Beechnut</name>
    <dbReference type="NCBI Taxonomy" id="28930"/>
    <lineage>
        <taxon>Eukaryota</taxon>
        <taxon>Viridiplantae</taxon>
        <taxon>Streptophyta</taxon>
        <taxon>Embryophyta</taxon>
        <taxon>Tracheophyta</taxon>
        <taxon>Spermatophyta</taxon>
        <taxon>Magnoliopsida</taxon>
        <taxon>eudicotyledons</taxon>
        <taxon>Gunneridae</taxon>
        <taxon>Pentapetalae</taxon>
        <taxon>rosids</taxon>
        <taxon>fabids</taxon>
        <taxon>Fagales</taxon>
        <taxon>Fagaceae</taxon>
        <taxon>Fagus</taxon>
    </lineage>
</organism>
<accession>A0A2N9G8C4</accession>
<evidence type="ECO:0008006" key="2">
    <source>
        <dbReference type="Google" id="ProtNLM"/>
    </source>
</evidence>
<protein>
    <recommendedName>
        <fullName evidence="2">Reverse transcriptase zinc-binding domain-containing protein</fullName>
    </recommendedName>
</protein>
<name>A0A2N9G8C4_FAGSY</name>
<dbReference type="EMBL" id="OIVN01001913">
    <property type="protein sequence ID" value="SPC98896.1"/>
    <property type="molecule type" value="Genomic_DNA"/>
</dbReference>
<dbReference type="PANTHER" id="PTHR36617:SF15">
    <property type="entry name" value="REVERSE TRANSCRIPTASE ZINC-BINDING DOMAIN-CONTAINING PROTEIN"/>
    <property type="match status" value="1"/>
</dbReference>
<dbReference type="PROSITE" id="PS00414">
    <property type="entry name" value="PROFILIN"/>
    <property type="match status" value="1"/>
</dbReference>
<sequence length="178" mass="20421">MSGWQDYSQHVKLVVGQGNRVRFWKDKWCGDTALMDRFPILFSCSTQCDATIENVLTGPNPRRVHEWNVSFVRGFNDWEVVVVVEFFDFLYSIAEPKGGVDGLRWKLCKDGVFDSRSFYLALSSRPGVLWNFVFGFWDPVGFTATSGRFIIWMEKLVWEAPIQHLELSSAVLDVVGLV</sequence>
<reference evidence="1" key="1">
    <citation type="submission" date="2018-02" db="EMBL/GenBank/DDBJ databases">
        <authorList>
            <person name="Cohen D.B."/>
            <person name="Kent A.D."/>
        </authorList>
    </citation>
    <scope>NUCLEOTIDE SEQUENCE</scope>
</reference>
<gene>
    <name evidence="1" type="ORF">FSB_LOCUS26778</name>
</gene>
<dbReference type="GO" id="GO:0003779">
    <property type="term" value="F:actin binding"/>
    <property type="evidence" value="ECO:0007669"/>
    <property type="project" value="InterPro"/>
</dbReference>